<dbReference type="AlphaFoldDB" id="A0AAV6FY22"/>
<feature type="binding site" evidence="3">
    <location>
        <position position="249"/>
    </location>
    <ligand>
        <name>Cu cation</name>
        <dbReference type="ChEBI" id="CHEBI:23378"/>
    </ligand>
</feature>
<comment type="similarity">
    <text evidence="2">Belongs to the SCO1/2 family.</text>
</comment>
<dbReference type="Pfam" id="PF02630">
    <property type="entry name" value="SCO1-SenC"/>
    <property type="match status" value="1"/>
</dbReference>
<evidence type="ECO:0000313" key="7">
    <source>
        <dbReference type="Proteomes" id="UP000823561"/>
    </source>
</evidence>
<keyword evidence="3" id="KW-0479">Metal-binding</keyword>
<dbReference type="EMBL" id="JADWDJ010000017">
    <property type="protein sequence ID" value="KAG5267753.1"/>
    <property type="molecule type" value="Genomic_DNA"/>
</dbReference>
<feature type="binding site" evidence="3">
    <location>
        <position position="162"/>
    </location>
    <ligand>
        <name>Cu cation</name>
        <dbReference type="ChEBI" id="CHEBI:23378"/>
    </ligand>
</feature>
<comment type="subcellular location">
    <subcellularLocation>
        <location evidence="1">Mitochondrion inner membrane</location>
        <topology evidence="1">Single-pass membrane protein</topology>
    </subcellularLocation>
</comment>
<evidence type="ECO:0000313" key="6">
    <source>
        <dbReference type="EMBL" id="KAG5267753.1"/>
    </source>
</evidence>
<dbReference type="GO" id="GO:0046872">
    <property type="term" value="F:metal ion binding"/>
    <property type="evidence" value="ECO:0007669"/>
    <property type="project" value="UniProtKB-KW"/>
</dbReference>
<keyword evidence="4" id="KW-1015">Disulfide bond</keyword>
<dbReference type="Proteomes" id="UP000823561">
    <property type="component" value="Chromosome 17"/>
</dbReference>
<evidence type="ECO:0000256" key="1">
    <source>
        <dbReference type="ARBA" id="ARBA00004434"/>
    </source>
</evidence>
<dbReference type="CDD" id="cd02968">
    <property type="entry name" value="SCO"/>
    <property type="match status" value="1"/>
</dbReference>
<protein>
    <submittedName>
        <fullName evidence="6">Uncharacterized protein</fullName>
    </submittedName>
</protein>
<accession>A0AAV6FY22</accession>
<feature type="transmembrane region" description="Helical" evidence="5">
    <location>
        <begin position="86"/>
        <end position="103"/>
    </location>
</feature>
<dbReference type="GO" id="GO:0005743">
    <property type="term" value="C:mitochondrial inner membrane"/>
    <property type="evidence" value="ECO:0007669"/>
    <property type="project" value="UniProtKB-SubCell"/>
</dbReference>
<dbReference type="PANTHER" id="PTHR12151">
    <property type="entry name" value="ELECTRON TRANSPORT PROTIN SCO1/SENC FAMILY MEMBER"/>
    <property type="match status" value="1"/>
</dbReference>
<keyword evidence="7" id="KW-1185">Reference proteome</keyword>
<keyword evidence="5" id="KW-0812">Transmembrane</keyword>
<keyword evidence="3" id="KW-0186">Copper</keyword>
<keyword evidence="5" id="KW-1133">Transmembrane helix</keyword>
<proteinExistence type="inferred from homology"/>
<dbReference type="GO" id="GO:0033617">
    <property type="term" value="P:mitochondrial respiratory chain complex IV assembly"/>
    <property type="evidence" value="ECO:0007669"/>
    <property type="project" value="TreeGrafter"/>
</dbReference>
<evidence type="ECO:0000256" key="4">
    <source>
        <dbReference type="PIRSR" id="PIRSR603782-2"/>
    </source>
</evidence>
<dbReference type="InterPro" id="IPR003782">
    <property type="entry name" value="SCO1/SenC"/>
</dbReference>
<name>A0AAV6FY22_9TELE</name>
<gene>
    <name evidence="6" type="ORF">AALO_G00225310</name>
</gene>
<dbReference type="Gene3D" id="3.40.30.10">
    <property type="entry name" value="Glutaredoxin"/>
    <property type="match status" value="1"/>
</dbReference>
<dbReference type="FunFam" id="3.40.30.10:FF:000013">
    <property type="entry name" value="Blast:Protein SCO1 homolog, mitochondrial"/>
    <property type="match status" value="1"/>
</dbReference>
<dbReference type="InterPro" id="IPR036249">
    <property type="entry name" value="Thioredoxin-like_sf"/>
</dbReference>
<evidence type="ECO:0000256" key="3">
    <source>
        <dbReference type="PIRSR" id="PIRSR603782-1"/>
    </source>
</evidence>
<evidence type="ECO:0000256" key="2">
    <source>
        <dbReference type="ARBA" id="ARBA00010996"/>
    </source>
</evidence>
<feature type="disulfide bond" description="Redox-active" evidence="4">
    <location>
        <begin position="158"/>
        <end position="162"/>
    </location>
</feature>
<reference evidence="6 7" key="1">
    <citation type="submission" date="2020-10" db="EMBL/GenBank/DDBJ databases">
        <title>Chromosome-scale genome assembly of the Allis shad, Alosa alosa.</title>
        <authorList>
            <person name="Margot Z."/>
            <person name="Christophe K."/>
            <person name="Cabau C."/>
            <person name="Louis A."/>
            <person name="Berthelot C."/>
            <person name="Parey E."/>
            <person name="Roest Crollius H."/>
            <person name="Montfort J."/>
            <person name="Robinson-Rechavi M."/>
            <person name="Bucao C."/>
            <person name="Bouchez O."/>
            <person name="Gislard M."/>
            <person name="Lluch J."/>
            <person name="Milhes M."/>
            <person name="Lampietro C."/>
            <person name="Lopez Roques C."/>
            <person name="Donnadieu C."/>
            <person name="Braasch I."/>
            <person name="Desvignes T."/>
            <person name="Postlethwait J."/>
            <person name="Bobe J."/>
            <person name="Guiguen Y."/>
        </authorList>
    </citation>
    <scope>NUCLEOTIDE SEQUENCE [LARGE SCALE GENOMIC DNA]</scope>
    <source>
        <strain evidence="6">M-15738</strain>
        <tissue evidence="6">Blood</tissue>
    </source>
</reference>
<sequence>MCGKERVTLGHTDFFCQWGCWDSCASEALTIAWSPGRQGDPSLLLRNPLTSQQRAPCALYSQGPSEQRQGSKPGEATARIRLRTRLAVTVLFGAGILGTWWYVRQEKQQKIQQQRIEQLRQVAIGQGDFSLQDHTGQRRTKRDFRGSWTLMYFGFTHCPDICPDELDKMSSVVRILDEDESLPRVQPLFITVDPDRDDVPAMNKYVKDFHPRLIGLTGTPDEIKHAGRDYRVYANAGPKDEDGDYIVDHTILIYLVNPDGLFLDYYNRMKDDKQIAESIRKHMKNHVKLFTD</sequence>
<keyword evidence="5" id="KW-0472">Membrane</keyword>
<dbReference type="SUPFAM" id="SSF52833">
    <property type="entry name" value="Thioredoxin-like"/>
    <property type="match status" value="1"/>
</dbReference>
<dbReference type="PANTHER" id="PTHR12151:SF2">
    <property type="entry name" value="PROTEIN SCO2 HOMOLOG, MITOCHONDRIAL"/>
    <property type="match status" value="1"/>
</dbReference>
<evidence type="ECO:0000256" key="5">
    <source>
        <dbReference type="SAM" id="Phobius"/>
    </source>
</evidence>
<organism evidence="6 7">
    <name type="scientific">Alosa alosa</name>
    <name type="common">allis shad</name>
    <dbReference type="NCBI Taxonomy" id="278164"/>
    <lineage>
        <taxon>Eukaryota</taxon>
        <taxon>Metazoa</taxon>
        <taxon>Chordata</taxon>
        <taxon>Craniata</taxon>
        <taxon>Vertebrata</taxon>
        <taxon>Euteleostomi</taxon>
        <taxon>Actinopterygii</taxon>
        <taxon>Neopterygii</taxon>
        <taxon>Teleostei</taxon>
        <taxon>Clupei</taxon>
        <taxon>Clupeiformes</taxon>
        <taxon>Clupeoidei</taxon>
        <taxon>Clupeidae</taxon>
        <taxon>Alosa</taxon>
    </lineage>
</organism>
<feature type="binding site" evidence="3">
    <location>
        <position position="158"/>
    </location>
    <ligand>
        <name>Cu cation</name>
        <dbReference type="ChEBI" id="CHEBI:23378"/>
    </ligand>
</feature>
<comment type="caution">
    <text evidence="6">The sequence shown here is derived from an EMBL/GenBank/DDBJ whole genome shotgun (WGS) entry which is preliminary data.</text>
</comment>